<dbReference type="Proteomes" id="UP000824890">
    <property type="component" value="Unassembled WGS sequence"/>
</dbReference>
<protein>
    <submittedName>
        <fullName evidence="1">Uncharacterized protein</fullName>
    </submittedName>
</protein>
<evidence type="ECO:0000313" key="2">
    <source>
        <dbReference type="Proteomes" id="UP000824890"/>
    </source>
</evidence>
<comment type="caution">
    <text evidence="1">The sequence shown here is derived from an EMBL/GenBank/DDBJ whole genome shotgun (WGS) entry which is preliminary data.</text>
</comment>
<keyword evidence="2" id="KW-1185">Reference proteome</keyword>
<sequence length="85" mass="9512">MFKLADITISKTLVTQKSKHISTSHDSSNLTTFIRHTLNSIFQGPPRKPPIIFPLRSQPASSVISLAFNISSPRCRHQNDTTITH</sequence>
<name>A0ABQ8AA60_BRANA</name>
<reference evidence="1 2" key="1">
    <citation type="submission" date="2021-05" db="EMBL/GenBank/DDBJ databases">
        <title>Genome Assembly of Synthetic Allotetraploid Brassica napus Reveals Homoeologous Exchanges between Subgenomes.</title>
        <authorList>
            <person name="Davis J.T."/>
        </authorList>
    </citation>
    <scope>NUCLEOTIDE SEQUENCE [LARGE SCALE GENOMIC DNA]</scope>
    <source>
        <strain evidence="2">cv. Da-Ae</strain>
        <tissue evidence="1">Seedling</tissue>
    </source>
</reference>
<evidence type="ECO:0000313" key="1">
    <source>
        <dbReference type="EMBL" id="KAH0889026.1"/>
    </source>
</evidence>
<proteinExistence type="predicted"/>
<dbReference type="EMBL" id="JAGKQM010000013">
    <property type="protein sequence ID" value="KAH0889026.1"/>
    <property type="molecule type" value="Genomic_DNA"/>
</dbReference>
<gene>
    <name evidence="1" type="ORF">HID58_051455</name>
</gene>
<accession>A0ABQ8AA60</accession>
<organism evidence="1 2">
    <name type="scientific">Brassica napus</name>
    <name type="common">Rape</name>
    <dbReference type="NCBI Taxonomy" id="3708"/>
    <lineage>
        <taxon>Eukaryota</taxon>
        <taxon>Viridiplantae</taxon>
        <taxon>Streptophyta</taxon>
        <taxon>Embryophyta</taxon>
        <taxon>Tracheophyta</taxon>
        <taxon>Spermatophyta</taxon>
        <taxon>Magnoliopsida</taxon>
        <taxon>eudicotyledons</taxon>
        <taxon>Gunneridae</taxon>
        <taxon>Pentapetalae</taxon>
        <taxon>rosids</taxon>
        <taxon>malvids</taxon>
        <taxon>Brassicales</taxon>
        <taxon>Brassicaceae</taxon>
        <taxon>Brassiceae</taxon>
        <taxon>Brassica</taxon>
    </lineage>
</organism>